<accession>A0A3R7N2Y6</accession>
<dbReference type="Proteomes" id="UP000283634">
    <property type="component" value="Unassembled WGS sequence"/>
</dbReference>
<keyword evidence="3" id="KW-1185">Reference proteome</keyword>
<dbReference type="EMBL" id="MKGL01000400">
    <property type="protein sequence ID" value="RNE99245.1"/>
    <property type="molecule type" value="Genomic_DNA"/>
</dbReference>
<feature type="region of interest" description="Disordered" evidence="1">
    <location>
        <begin position="351"/>
        <end position="384"/>
    </location>
</feature>
<sequence>MVTDACGASRPNGAVQAFKRLLRATGVSPGNAFVPAPCRGGGAWCNDAVSARDTVATCELATRGDYFGPRSLALLCLRVRPACPGHAFPTSCVVSLSTSSQRLDALALQDIVVKEWPLHSAGAETTVAVNTLYHVATLLGAEPVAGTRVFMTLRFLGCCDASDTHRIAAVELLYTPHDTRTVAVELTPSPTPCHAAVAEHHDASSSDEDVVPPSPPPPLRRVKTLHSSLSRTSTDADSRAEGSGATPAGSEDDVLAEYVFHAMSRSPRRRSVTQPLRTIFVDIDTEENEEDLTADNVIEVPTSPCTTLSTSSRLPAHPTVAGRRLPSAGTPVVSASRVSAASRRALCCNEGAVPRQEPPASPQSTTSDGGVSAAPRRGDPRQPTLREACCSSVVVTAFASPPRCAAFVVPDRRDFVAVGLLQQRQKEEEERQQQRRYVQRVSSMLWEEACAPPAFPRHGVENEAAAAVVQNRRRIQNLQGVPAYEAEHDLLRAVMELLGLPRETLYRGGVVTPYLHRLQSTLLGAAKRLLTAAMSFTA</sequence>
<feature type="region of interest" description="Disordered" evidence="1">
    <location>
        <begin position="303"/>
        <end position="329"/>
    </location>
</feature>
<gene>
    <name evidence="2" type="ORF">TraAM80_08385</name>
</gene>
<comment type="caution">
    <text evidence="2">The sequence shown here is derived from an EMBL/GenBank/DDBJ whole genome shotgun (WGS) entry which is preliminary data.</text>
</comment>
<dbReference type="RefSeq" id="XP_029235089.1">
    <property type="nucleotide sequence ID" value="XM_029385137.1"/>
</dbReference>
<dbReference type="GeneID" id="40332318"/>
<feature type="region of interest" description="Disordered" evidence="1">
    <location>
        <begin position="191"/>
        <end position="250"/>
    </location>
</feature>
<dbReference type="AlphaFoldDB" id="A0A3R7N2Y6"/>
<evidence type="ECO:0000256" key="1">
    <source>
        <dbReference type="SAM" id="MobiDB-lite"/>
    </source>
</evidence>
<dbReference type="VEuPathDB" id="TriTrypDB:TRSC58_06251"/>
<organism evidence="2 3">
    <name type="scientific">Trypanosoma rangeli</name>
    <dbReference type="NCBI Taxonomy" id="5698"/>
    <lineage>
        <taxon>Eukaryota</taxon>
        <taxon>Discoba</taxon>
        <taxon>Euglenozoa</taxon>
        <taxon>Kinetoplastea</taxon>
        <taxon>Metakinetoplastina</taxon>
        <taxon>Trypanosomatida</taxon>
        <taxon>Trypanosomatidae</taxon>
        <taxon>Trypanosoma</taxon>
        <taxon>Herpetosoma</taxon>
    </lineage>
</organism>
<name>A0A3R7N2Y6_TRYRA</name>
<proteinExistence type="predicted"/>
<reference evidence="2 3" key="1">
    <citation type="journal article" date="2018" name="BMC Genomics">
        <title>Genomic comparison of Trypanosoma conorhini and Trypanosoma rangeli to Trypanosoma cruzi strains of high and low virulence.</title>
        <authorList>
            <person name="Bradwell K.R."/>
            <person name="Koparde V.N."/>
            <person name="Matveyev A.V."/>
            <person name="Serrano M.G."/>
            <person name="Alves J.M."/>
            <person name="Parikh H."/>
            <person name="Huang B."/>
            <person name="Lee V."/>
            <person name="Espinosa-Alvarez O."/>
            <person name="Ortiz P.A."/>
            <person name="Costa-Martins A.G."/>
            <person name="Teixeira M.M."/>
            <person name="Buck G.A."/>
        </authorList>
    </citation>
    <scope>NUCLEOTIDE SEQUENCE [LARGE SCALE GENOMIC DNA]</scope>
    <source>
        <strain evidence="2 3">AM80</strain>
    </source>
</reference>
<evidence type="ECO:0000313" key="2">
    <source>
        <dbReference type="EMBL" id="RNE99245.1"/>
    </source>
</evidence>
<evidence type="ECO:0000313" key="3">
    <source>
        <dbReference type="Proteomes" id="UP000283634"/>
    </source>
</evidence>
<protein>
    <submittedName>
        <fullName evidence="2">Uncharacterized protein</fullName>
    </submittedName>
</protein>
<dbReference type="OrthoDB" id="251490at2759"/>
<feature type="compositionally biased region" description="Low complexity" evidence="1">
    <location>
        <begin position="303"/>
        <end position="315"/>
    </location>
</feature>